<proteinExistence type="predicted"/>
<protein>
    <submittedName>
        <fullName evidence="2">Uncharacterized protein</fullName>
    </submittedName>
</protein>
<gene>
    <name evidence="2" type="ORF">BZL29_0943</name>
    <name evidence="1" type="ORF">BZL30_0958</name>
</gene>
<name>A0A1V3XW07_MYCKA</name>
<organism evidence="2 3">
    <name type="scientific">Mycobacterium kansasii</name>
    <dbReference type="NCBI Taxonomy" id="1768"/>
    <lineage>
        <taxon>Bacteria</taxon>
        <taxon>Bacillati</taxon>
        <taxon>Actinomycetota</taxon>
        <taxon>Actinomycetes</taxon>
        <taxon>Mycobacteriales</taxon>
        <taxon>Mycobacteriaceae</taxon>
        <taxon>Mycobacterium</taxon>
    </lineage>
</organism>
<evidence type="ECO:0000313" key="2">
    <source>
        <dbReference type="EMBL" id="OOK83423.1"/>
    </source>
</evidence>
<dbReference type="Proteomes" id="UP000188532">
    <property type="component" value="Unassembled WGS sequence"/>
</dbReference>
<evidence type="ECO:0000313" key="4">
    <source>
        <dbReference type="Proteomes" id="UP000189229"/>
    </source>
</evidence>
<dbReference type="AlphaFoldDB" id="A0A1V3XW07"/>
<evidence type="ECO:0000313" key="1">
    <source>
        <dbReference type="EMBL" id="OOK81640.1"/>
    </source>
</evidence>
<comment type="caution">
    <text evidence="2">The sequence shown here is derived from an EMBL/GenBank/DDBJ whole genome shotgun (WGS) entry which is preliminary data.</text>
</comment>
<dbReference type="Proteomes" id="UP000189229">
    <property type="component" value="Unassembled WGS sequence"/>
</dbReference>
<reference evidence="3 4" key="1">
    <citation type="submission" date="2017-02" db="EMBL/GenBank/DDBJ databases">
        <title>Complete genome sequences of Mycobacterium kansasii strains isolated from rhesus macaques.</title>
        <authorList>
            <person name="Panda A."/>
            <person name="Nagaraj S."/>
            <person name="Zhao X."/>
            <person name="Tettelin H."/>
            <person name="Detolla L.J."/>
        </authorList>
    </citation>
    <scope>NUCLEOTIDE SEQUENCE [LARGE SCALE GENOMIC DNA]</scope>
    <source>
        <strain evidence="2 3">11-3469</strain>
        <strain evidence="1 4">11-3813</strain>
    </source>
</reference>
<dbReference type="EMBL" id="MVBM01000001">
    <property type="protein sequence ID" value="OOK81640.1"/>
    <property type="molecule type" value="Genomic_DNA"/>
</dbReference>
<sequence length="43" mass="4724">MDLAGQADSKASNKQLGRFAHCRGAVSQERRQGYAAMPRHHVS</sequence>
<accession>A0A1V3XW07</accession>
<evidence type="ECO:0000313" key="3">
    <source>
        <dbReference type="Proteomes" id="UP000188532"/>
    </source>
</evidence>
<dbReference type="EMBL" id="MVBN01000001">
    <property type="protein sequence ID" value="OOK83423.1"/>
    <property type="molecule type" value="Genomic_DNA"/>
</dbReference>